<evidence type="ECO:0000313" key="1">
    <source>
        <dbReference type="EMBL" id="KKG32698.1"/>
    </source>
</evidence>
<dbReference type="EMBL" id="JJPL01000078">
    <property type="protein sequence ID" value="KKG64487.1"/>
    <property type="molecule type" value="Genomic_DNA"/>
</dbReference>
<evidence type="ECO:0000313" key="4">
    <source>
        <dbReference type="Proteomes" id="UP000034424"/>
    </source>
</evidence>
<reference evidence="3 4" key="1">
    <citation type="journal article" date="2015" name="ISME J.">
        <title>Genomic and phenotypic differentiation among Methanosarcina mazei populations from Columbia River sediment.</title>
        <authorList>
            <person name="Youngblut N.D."/>
            <person name="Wirth J.S."/>
            <person name="Henriksen J.R."/>
            <person name="Smith M."/>
            <person name="Simon H."/>
            <person name="Metcalf W.W."/>
            <person name="Whitaker R.J."/>
        </authorList>
    </citation>
    <scope>NUCLEOTIDE SEQUENCE [LARGE SCALE GENOMIC DNA]</scope>
    <source>
        <strain evidence="1 3">3.F.A.1B.1</strain>
        <strain evidence="2 4">3.F.T.2.1</strain>
    </source>
</reference>
<dbReference type="RefSeq" id="WP_048046170.1">
    <property type="nucleotide sequence ID" value="NZ_JJPC01000116.1"/>
</dbReference>
<evidence type="ECO:0000313" key="2">
    <source>
        <dbReference type="EMBL" id="KKG64487.1"/>
    </source>
</evidence>
<accession>A0A0F8GGS8</accession>
<dbReference type="AlphaFoldDB" id="A0A0F8GGS8"/>
<proteinExistence type="predicted"/>
<sequence length="163" mass="18092">MKKIYNLKMGSNTYINSVYRISYLVDETTNGMVHLFTLKNTNSGLILTTDIRDQYGDILAKIVENKVSFINNGYSAEGAIGNKSGITITRTEDGCVIFNATIIEDNYAKINGILHVGGKRLQITEEEIKIDDVNRDIINNISLHGNTFIGIGDIVITENGVRF</sequence>
<dbReference type="EMBL" id="JJPC01000116">
    <property type="protein sequence ID" value="KKG32698.1"/>
    <property type="molecule type" value="Genomic_DNA"/>
</dbReference>
<organism evidence="2 4">
    <name type="scientific">Methanosarcina mazei</name>
    <name type="common">Methanosarcina frisia</name>
    <dbReference type="NCBI Taxonomy" id="2209"/>
    <lineage>
        <taxon>Archaea</taxon>
        <taxon>Methanobacteriati</taxon>
        <taxon>Methanobacteriota</taxon>
        <taxon>Stenosarchaea group</taxon>
        <taxon>Methanomicrobia</taxon>
        <taxon>Methanosarcinales</taxon>
        <taxon>Methanosarcinaceae</taxon>
        <taxon>Methanosarcina</taxon>
    </lineage>
</organism>
<gene>
    <name evidence="1" type="ORF">DU30_15670</name>
    <name evidence="2" type="ORF">DU67_07415</name>
</gene>
<comment type="caution">
    <text evidence="2">The sequence shown here is derived from an EMBL/GenBank/DDBJ whole genome shotgun (WGS) entry which is preliminary data.</text>
</comment>
<dbReference type="Proteomes" id="UP000034298">
    <property type="component" value="Unassembled WGS sequence"/>
</dbReference>
<protein>
    <submittedName>
        <fullName evidence="2">Uncharacterized protein</fullName>
    </submittedName>
</protein>
<dbReference type="Proteomes" id="UP000034424">
    <property type="component" value="Unassembled WGS sequence"/>
</dbReference>
<dbReference type="PATRIC" id="fig|2209.62.peg.3343"/>
<name>A0A0F8GGS8_METMZ</name>
<evidence type="ECO:0000313" key="3">
    <source>
        <dbReference type="Proteomes" id="UP000034298"/>
    </source>
</evidence>